<dbReference type="PROSITE" id="PS50853">
    <property type="entry name" value="FN3"/>
    <property type="match status" value="2"/>
</dbReference>
<dbReference type="Pfam" id="PF13385">
    <property type="entry name" value="Laminin_G_3"/>
    <property type="match status" value="2"/>
</dbReference>
<dbReference type="SUPFAM" id="SSF48726">
    <property type="entry name" value="Immunoglobulin"/>
    <property type="match status" value="1"/>
</dbReference>
<evidence type="ECO:0000256" key="2">
    <source>
        <dbReference type="ARBA" id="ARBA00023157"/>
    </source>
</evidence>
<feature type="domain" description="Fibronectin type-III" evidence="3">
    <location>
        <begin position="524"/>
        <end position="620"/>
    </location>
</feature>
<evidence type="ECO:0000313" key="4">
    <source>
        <dbReference type="EMBL" id="KAA9338781.1"/>
    </source>
</evidence>
<dbReference type="SMART" id="SM00060">
    <property type="entry name" value="FN3"/>
    <property type="match status" value="3"/>
</dbReference>
<dbReference type="InterPro" id="IPR013320">
    <property type="entry name" value="ConA-like_dom_sf"/>
</dbReference>
<dbReference type="NCBIfam" id="TIGR04183">
    <property type="entry name" value="Por_Secre_tail"/>
    <property type="match status" value="1"/>
</dbReference>
<dbReference type="Gene3D" id="2.60.120.200">
    <property type="match status" value="2"/>
</dbReference>
<dbReference type="SUPFAM" id="SSF69318">
    <property type="entry name" value="Integrin alpha N-terminal domain"/>
    <property type="match status" value="1"/>
</dbReference>
<dbReference type="GO" id="GO:0004553">
    <property type="term" value="F:hydrolase activity, hydrolyzing O-glycosyl compounds"/>
    <property type="evidence" value="ECO:0007669"/>
    <property type="project" value="UniProtKB-ARBA"/>
</dbReference>
<dbReference type="SUPFAM" id="SSF89372">
    <property type="entry name" value="Fucose-specific lectin"/>
    <property type="match status" value="1"/>
</dbReference>
<dbReference type="Pfam" id="PF12733">
    <property type="entry name" value="Cadherin-like"/>
    <property type="match status" value="5"/>
</dbReference>
<dbReference type="Gene3D" id="2.60.40.10">
    <property type="entry name" value="Immunoglobulins"/>
    <property type="match status" value="3"/>
</dbReference>
<sequence>VAIGDIDGDGKPDLAIANNSSNTVSVLRNTGSSGTVNFAPKADFTTVTNPYSVAIGDIDGDGKPDLAIANSNSNSNNVSVLRNIGSSGTVSFAAKADFVTGSSPFSVAIGDIDGDGKPDLAIANINAGSVSVFRNIGSSGTISFAAKVDFTTGSSARSVAIGDIDGDGKPDLAITNNSSNTVSVLRNNPVILSANANLSALTLSSGTLAPAFAAATASYTASVANATTSITVTPTKAEANATITVNGTAVTSGSASGAIALNVGSNTITTVVTAQDGTTTKTYSVVVNRAYSPPGNALHFDGANDYVEGPAIAATSIKTMEAWVKFGSFSGTQEILSKSVNDSGFELVTVGSNLCFYAMNSASNFSFITYPAIGNLETGKWYHIAVTWDGTSRASMRLYVNGIAVGARTDVGNLTSVSNPAGNFRIGAWYGYDIRYFNGAVDEVRVWSTNKTQPDIQAGMLNAISPSATGLLAYYNFDNGAASGSNAGLTNLTDLSPNGRNGTLTNFTLSGATSNWVESYAMVVPVVAAASNISATSFTANWSAPAVGTVTNYLLDVSTNSAFSTFVSGYSSRNVGTATSSAVTGLSPSTPYYYRVRADKTSVTGQGANSGTTIVTTLSNNANLSALAISSGTLNPTFASATTSYTASVTNATTSITVTPTVAESNATITVNGTTVTSGSASAAIALNVGSNTITTVVTAQDGTTIKTYIVTVTKAEAAPVITLQPATIAVTGGQPAGFTVVATGNGTLSYQWQVSTDGGTTFNNLGNGGIYSGTTTNSLAISNAPISLSGYQYRAIVSNGTAVNSSGAALTVTMPAFNNNRTWIASGTPGFSTVQASYTSMAINAAGTPYIAFLEGSTSKNVMVMKQTGSGWQAVGTTGFPATSGAEKSLELVLDAAGLPYIIYQDASYNGKLTVKKFDGTNWLTVGSAGFSAGQAYYPSLVLDASGKPYAAYMDNTNNYKATVKKLNGSLWETVGTVGFTTDMAWYISLALDPSGTPYLAFQDGASGDKATVMKFNGTTWQAVGTAGFSAGTTYYNTLVLDAAGTPYVAYVDVINGNKVTVMKFNGSAWASVGTAGISAGAAQYISLALDAAGTPYVGYTDASNSSKATVMKFNGAAWATVGTSGFSLGAATFTSLALDASGMPYLAYRDGGNATKATVMKFAASDNANLSALTLSSGTLSPVFASATASYTASVPNATTSITVTPTKAEANATITVNGTAVTSGNASVAIALNIGSNTITTVVTAQDGTTTKTYSVVVNRAYSPPGNALHFAGNQHVEAANSATINQYVSTGQLTVEYWVRPVNQTASLATTISHRGDANNNGFVMEGNNAGWDHWVNFSGNWYKVTFPYTSNIWQHIAIVAQNGQPLKGYLNGELVATTPTSGAMTFNSNALRIGNNTQTNVNRYFSGAIDELRIYSTALSQAQVKADMLNTTAAVPASLNLHYDFDNGIAGGTNTGINTVSDLSGNGNTGSLANFALTGSSSNWVESYAMVVPTATATTAIGSTGFTVNWTAPAIGTVTNYLLDVSTNSTFTALVSGYNGKNAGTATSEAITGLLPATTYYYRVRAAKTSVTGQGAYSATIMAKTLSNNANLSALSLSAGTLNPVFASATTAYSASVINTTTSITVTPTVFESNATITVNGTAVTSGSASGPIALNVGNNTITTVVTAQDGSTTKTYTISVTRTGSANANLANLTLSSGTLSPAFNSNTASYTASVANAVTSITVTPTVDAPFATVKVSGTTVVSGNPSGAIALAVGSNSITVEVTAQNNTTKTYTIAITRAAPGTSIWNGSASTSWNDPNNWSPVGVPTSTSTATIPSGVTPPVITSGTISLTNLIVNTGTSFTVAGGTFNLSGNITNNGNFAQTGGTFNLNGTTSQAIGGTNPVTFFNLTVGMNNAVMNTDVNVQGVLTLTGSIATAGHVLTLLSNASGTAMIVNSGGVVNGNITMQRFIDASVNTGAGYRHFSSPVQNTTVADFTTSGFAPVVNPVYNTAANPASVKPYPNVMSYNQNRIAATNATTSDFTFGWQSPGALTDVLAPGKGYTVNLKASSKVDLVGAPNNGNVTLTNLNTGGQANSGWHLLGNPYPSPIAIDRFAVPAGFYPAVHTFRSTGQYAGSYASYVNGVGSIPDGILPAMQGFFMQCTTNVASFMFTNAMRVTSYSNPSFYRVAADTRPLLTLRLANSLNEADEAFVYLENGATTGFEGNMDAVKLPGGNVSLYTMAGTEALSINGIGTTASQRVPLAVSGAAGNLVISVERLVNFSGYDGVLEDKINNSFTTLSAASVYSFSHTGGVVANRFVLHINARVSGTNDAMNGIAVNVYPNPTSAEEGFTLVMQGLTTSKLTASLYNSLGQEVQTRHISVSGGKGTEGFSTARLAKGIYTLSLTSGTARSVRKIIVQ</sequence>
<dbReference type="Proteomes" id="UP000326570">
    <property type="component" value="Unassembled WGS sequence"/>
</dbReference>
<accession>A0A5N1IX16</accession>
<dbReference type="InterPro" id="IPR025883">
    <property type="entry name" value="Cadherin-like_domain"/>
</dbReference>
<dbReference type="InterPro" id="IPR036179">
    <property type="entry name" value="Ig-like_dom_sf"/>
</dbReference>
<dbReference type="InterPro" id="IPR026444">
    <property type="entry name" value="Secre_tail"/>
</dbReference>
<dbReference type="CDD" id="cd00063">
    <property type="entry name" value="FN3"/>
    <property type="match status" value="2"/>
</dbReference>
<gene>
    <name evidence="4" type="ORF">F0P94_08250</name>
</gene>
<keyword evidence="2" id="KW-1015">Disulfide bond</keyword>
<name>A0A5N1IX16_9BACT</name>
<dbReference type="InterPro" id="IPR006558">
    <property type="entry name" value="LamG-like"/>
</dbReference>
<dbReference type="Pfam" id="PF18962">
    <property type="entry name" value="Por_Secre_tail"/>
    <property type="match status" value="1"/>
</dbReference>
<dbReference type="SUPFAM" id="SSF49899">
    <property type="entry name" value="Concanavalin A-like lectins/glucanases"/>
    <property type="match status" value="2"/>
</dbReference>
<dbReference type="SUPFAM" id="SSF49265">
    <property type="entry name" value="Fibronectin type III"/>
    <property type="match status" value="2"/>
</dbReference>
<dbReference type="InterPro" id="IPR013783">
    <property type="entry name" value="Ig-like_fold"/>
</dbReference>
<keyword evidence="5" id="KW-1185">Reference proteome</keyword>
<dbReference type="InterPro" id="IPR003961">
    <property type="entry name" value="FN3_dom"/>
</dbReference>
<dbReference type="PANTHER" id="PTHR46580">
    <property type="entry name" value="SENSOR KINASE-RELATED"/>
    <property type="match status" value="1"/>
</dbReference>
<organism evidence="4 5">
    <name type="scientific">Adhaeribacter soli</name>
    <dbReference type="NCBI Taxonomy" id="2607655"/>
    <lineage>
        <taxon>Bacteria</taxon>
        <taxon>Pseudomonadati</taxon>
        <taxon>Bacteroidota</taxon>
        <taxon>Cytophagia</taxon>
        <taxon>Cytophagales</taxon>
        <taxon>Hymenobacteraceae</taxon>
        <taxon>Adhaeribacter</taxon>
    </lineage>
</organism>
<dbReference type="Pfam" id="PF00041">
    <property type="entry name" value="fn3"/>
    <property type="match status" value="2"/>
</dbReference>
<dbReference type="GO" id="GO:0005975">
    <property type="term" value="P:carbohydrate metabolic process"/>
    <property type="evidence" value="ECO:0007669"/>
    <property type="project" value="UniProtKB-ARBA"/>
</dbReference>
<dbReference type="EMBL" id="VTWT01000004">
    <property type="protein sequence ID" value="KAA9338781.1"/>
    <property type="molecule type" value="Genomic_DNA"/>
</dbReference>
<dbReference type="RefSeq" id="WP_150903415.1">
    <property type="nucleotide sequence ID" value="NZ_VTWT01000004.1"/>
</dbReference>
<dbReference type="SMART" id="SM00560">
    <property type="entry name" value="LamGL"/>
    <property type="match status" value="2"/>
</dbReference>
<keyword evidence="1" id="KW-0732">Signal</keyword>
<feature type="domain" description="Fibronectin type-III" evidence="3">
    <location>
        <begin position="1497"/>
        <end position="1593"/>
    </location>
</feature>
<dbReference type="InterPro" id="IPR036116">
    <property type="entry name" value="FN3_sf"/>
</dbReference>
<comment type="caution">
    <text evidence="4">The sequence shown here is derived from an EMBL/GenBank/DDBJ whole genome shotgun (WGS) entry which is preliminary data.</text>
</comment>
<proteinExistence type="predicted"/>
<dbReference type="PANTHER" id="PTHR46580:SF4">
    <property type="entry name" value="ATP_GTP-BINDING PROTEIN"/>
    <property type="match status" value="1"/>
</dbReference>
<protein>
    <submittedName>
        <fullName evidence="4">T9SS type A sorting domain-containing protein</fullName>
    </submittedName>
</protein>
<evidence type="ECO:0000313" key="5">
    <source>
        <dbReference type="Proteomes" id="UP000326570"/>
    </source>
</evidence>
<dbReference type="InterPro" id="IPR028994">
    <property type="entry name" value="Integrin_alpha_N"/>
</dbReference>
<feature type="non-terminal residue" evidence="4">
    <location>
        <position position="1"/>
    </location>
</feature>
<reference evidence="4 5" key="1">
    <citation type="submission" date="2019-09" db="EMBL/GenBank/DDBJ databases">
        <title>Genome sequence of Adhaeribacter sp. M2.</title>
        <authorList>
            <person name="Srinivasan S."/>
        </authorList>
    </citation>
    <scope>NUCLEOTIDE SEQUENCE [LARGE SCALE GENOMIC DNA]</scope>
    <source>
        <strain evidence="4 5">M2</strain>
    </source>
</reference>
<evidence type="ECO:0000256" key="1">
    <source>
        <dbReference type="ARBA" id="ARBA00022729"/>
    </source>
</evidence>
<evidence type="ECO:0000259" key="3">
    <source>
        <dbReference type="PROSITE" id="PS50853"/>
    </source>
</evidence>
<dbReference type="InterPro" id="IPR013517">
    <property type="entry name" value="FG-GAP"/>
</dbReference>
<dbReference type="Gene3D" id="2.130.10.130">
    <property type="entry name" value="Integrin alpha, N-terminal"/>
    <property type="match status" value="1"/>
</dbReference>
<dbReference type="Pfam" id="PF13517">
    <property type="entry name" value="FG-GAP_3"/>
    <property type="match status" value="2"/>
</dbReference>